<dbReference type="EMBL" id="CAJZBQ010000025">
    <property type="protein sequence ID" value="CAG9320561.1"/>
    <property type="molecule type" value="Genomic_DNA"/>
</dbReference>
<organism evidence="2 3">
    <name type="scientific">Blepharisma stoltei</name>
    <dbReference type="NCBI Taxonomy" id="1481888"/>
    <lineage>
        <taxon>Eukaryota</taxon>
        <taxon>Sar</taxon>
        <taxon>Alveolata</taxon>
        <taxon>Ciliophora</taxon>
        <taxon>Postciliodesmatophora</taxon>
        <taxon>Heterotrichea</taxon>
        <taxon>Heterotrichida</taxon>
        <taxon>Blepharismidae</taxon>
        <taxon>Blepharisma</taxon>
    </lineage>
</organism>
<name>A0AAU9J5K7_9CILI</name>
<dbReference type="AlphaFoldDB" id="A0AAU9J5K7"/>
<evidence type="ECO:0000256" key="1">
    <source>
        <dbReference type="SAM" id="SignalP"/>
    </source>
</evidence>
<keyword evidence="3" id="KW-1185">Reference proteome</keyword>
<keyword evidence="1" id="KW-0732">Signal</keyword>
<gene>
    <name evidence="2" type="ORF">BSTOLATCC_MIC26475</name>
</gene>
<evidence type="ECO:0008006" key="4">
    <source>
        <dbReference type="Google" id="ProtNLM"/>
    </source>
</evidence>
<sequence length="94" mass="11031">MYWYQYSFWYYNSSMCLLCWILLKWPRHLHCMHKPCSSCNSATVCKGCIDGCYLDSTTCKACTNQCANCSSAQVLANQQFMKIKKMMSLRKIFH</sequence>
<comment type="caution">
    <text evidence="2">The sequence shown here is derived from an EMBL/GenBank/DDBJ whole genome shotgun (WGS) entry which is preliminary data.</text>
</comment>
<feature type="chain" id="PRO_5043560784" description="TNFR-Cys domain-containing protein" evidence="1">
    <location>
        <begin position="32"/>
        <end position="94"/>
    </location>
</feature>
<protein>
    <recommendedName>
        <fullName evidence="4">TNFR-Cys domain-containing protein</fullName>
    </recommendedName>
</protein>
<dbReference type="Proteomes" id="UP001162131">
    <property type="component" value="Unassembled WGS sequence"/>
</dbReference>
<reference evidence="2" key="1">
    <citation type="submission" date="2021-09" db="EMBL/GenBank/DDBJ databases">
        <authorList>
            <consortium name="AG Swart"/>
            <person name="Singh M."/>
            <person name="Singh A."/>
            <person name="Seah K."/>
            <person name="Emmerich C."/>
        </authorList>
    </citation>
    <scope>NUCLEOTIDE SEQUENCE</scope>
    <source>
        <strain evidence="2">ATCC30299</strain>
    </source>
</reference>
<evidence type="ECO:0000313" key="2">
    <source>
        <dbReference type="EMBL" id="CAG9320561.1"/>
    </source>
</evidence>
<evidence type="ECO:0000313" key="3">
    <source>
        <dbReference type="Proteomes" id="UP001162131"/>
    </source>
</evidence>
<feature type="signal peptide" evidence="1">
    <location>
        <begin position="1"/>
        <end position="31"/>
    </location>
</feature>
<accession>A0AAU9J5K7</accession>
<proteinExistence type="predicted"/>